<dbReference type="CDD" id="cd02440">
    <property type="entry name" value="AdoMet_MTases"/>
    <property type="match status" value="1"/>
</dbReference>
<keyword evidence="5" id="KW-0479">Metal-binding</keyword>
<dbReference type="InterPro" id="IPR029063">
    <property type="entry name" value="SAM-dependent_MTases_sf"/>
</dbReference>
<dbReference type="HAMAP" id="MF_00472">
    <property type="entry name" value="UbiG"/>
    <property type="match status" value="1"/>
</dbReference>
<dbReference type="GO" id="GO:0032259">
    <property type="term" value="P:methylation"/>
    <property type="evidence" value="ECO:0007669"/>
    <property type="project" value="UniProtKB-KW"/>
</dbReference>
<reference evidence="7" key="1">
    <citation type="submission" date="2013-03" db="EMBL/GenBank/DDBJ databases">
        <title>The Genome Sequence of Anopheles dirus WRAIR2.</title>
        <authorList>
            <consortium name="The Broad Institute Genomics Platform"/>
            <person name="Neafsey D.E."/>
            <person name="Walton C."/>
            <person name="Walker B."/>
            <person name="Young S.K."/>
            <person name="Zeng Q."/>
            <person name="Gargeya S."/>
            <person name="Fitzgerald M."/>
            <person name="Haas B."/>
            <person name="Abouelleil A."/>
            <person name="Allen A.W."/>
            <person name="Alvarado L."/>
            <person name="Arachchi H.M."/>
            <person name="Berlin A.M."/>
            <person name="Chapman S.B."/>
            <person name="Gainer-Dewar J."/>
            <person name="Goldberg J."/>
            <person name="Griggs A."/>
            <person name="Gujja S."/>
            <person name="Hansen M."/>
            <person name="Howarth C."/>
            <person name="Imamovic A."/>
            <person name="Ireland A."/>
            <person name="Larimer J."/>
            <person name="McCowan C."/>
            <person name="Murphy C."/>
            <person name="Pearson M."/>
            <person name="Poon T.W."/>
            <person name="Priest M."/>
            <person name="Roberts A."/>
            <person name="Saif S."/>
            <person name="Shea T."/>
            <person name="Sisk P."/>
            <person name="Sykes S."/>
            <person name="Wortman J."/>
            <person name="Nusbaum C."/>
            <person name="Birren B."/>
        </authorList>
    </citation>
    <scope>NUCLEOTIDE SEQUENCE [LARGE SCALE GENOMIC DNA]</scope>
    <source>
        <strain evidence="7">WRAIR2</strain>
    </source>
</reference>
<keyword evidence="5" id="KW-0472">Membrane</keyword>
<evidence type="ECO:0000313" key="7">
    <source>
        <dbReference type="Proteomes" id="UP000075884"/>
    </source>
</evidence>
<name>A0A182MYA5_9DIPT</name>
<sequence>MESNKMAKESSAFVITILVISFFRTVLAKCFEAGSIAFLSLMEGLSMKSSAEEEIATFDQLSTNWWEPNGPMILLHRLNKLRVPLVVEGLIKTGKLDRKQRYTTDALKGLSVLDVGCGGGIYTEALAKLHANVVGIDPARHLIHVAKAHAEKQHDIKDRCHYYEHSLEEFWQGAVGKYDVVVLSETLEHVVDKSAMLKQVAAVLKPGGSVFISTWNKTIWSWAIAILLLENVMKRLPKGSHDYEKFISPEETEAMLEGYGCRTVERRPFYLKFWENDWTWVPFPQTTYALHAVKE</sequence>
<proteinExistence type="inferred from homology"/>
<dbReference type="NCBIfam" id="TIGR01983">
    <property type="entry name" value="UbiG"/>
    <property type="match status" value="1"/>
</dbReference>
<dbReference type="VEuPathDB" id="VectorBase:ADIR000360"/>
<dbReference type="GO" id="GO:0046872">
    <property type="term" value="F:metal ion binding"/>
    <property type="evidence" value="ECO:0007669"/>
    <property type="project" value="UniProtKB-KW"/>
</dbReference>
<keyword evidence="7" id="KW-1185">Reference proteome</keyword>
<comment type="similarity">
    <text evidence="5">Belongs to the class I-like SAM-binding methyltransferase superfamily. UbiG/COQ3 family.</text>
</comment>
<keyword evidence="2 5" id="KW-0808">Transferase</keyword>
<evidence type="ECO:0000256" key="2">
    <source>
        <dbReference type="ARBA" id="ARBA00022679"/>
    </source>
</evidence>
<feature type="binding site" evidence="5">
    <location>
        <position position="116"/>
    </location>
    <ligand>
        <name>S-adenosyl-L-methionine</name>
        <dbReference type="ChEBI" id="CHEBI:59789"/>
    </ligand>
</feature>
<dbReference type="GO" id="GO:0010420">
    <property type="term" value="F:polyprenyldihydroxybenzoate methyltransferase activity"/>
    <property type="evidence" value="ECO:0007669"/>
    <property type="project" value="UniProtKB-UniRule"/>
</dbReference>
<dbReference type="EnsemblMetazoa" id="ADIR000360-RA">
    <property type="protein sequence ID" value="ADIR000360-PA"/>
    <property type="gene ID" value="ADIR000360"/>
</dbReference>
<dbReference type="EC" id="2.1.1.64" evidence="5"/>
<comment type="cofactor">
    <cofactor evidence="5">
        <name>Mg(2+)</name>
        <dbReference type="ChEBI" id="CHEBI:18420"/>
    </cofactor>
</comment>
<organism evidence="6 7">
    <name type="scientific">Anopheles dirus</name>
    <dbReference type="NCBI Taxonomy" id="7168"/>
    <lineage>
        <taxon>Eukaryota</taxon>
        <taxon>Metazoa</taxon>
        <taxon>Ecdysozoa</taxon>
        <taxon>Arthropoda</taxon>
        <taxon>Hexapoda</taxon>
        <taxon>Insecta</taxon>
        <taxon>Pterygota</taxon>
        <taxon>Neoptera</taxon>
        <taxon>Endopterygota</taxon>
        <taxon>Diptera</taxon>
        <taxon>Nematocera</taxon>
        <taxon>Culicoidea</taxon>
        <taxon>Culicidae</taxon>
        <taxon>Anophelinae</taxon>
        <taxon>Anopheles</taxon>
    </lineage>
</organism>
<dbReference type="AlphaFoldDB" id="A0A182MYA5"/>
<dbReference type="GO" id="GO:0120537">
    <property type="term" value="F:3-demethylubiquinone 3-O-methyltransferase activity"/>
    <property type="evidence" value="ECO:0007669"/>
    <property type="project" value="RHEA"/>
</dbReference>
<keyword evidence="5" id="KW-0496">Mitochondrion</keyword>
<dbReference type="PANTHER" id="PTHR43464">
    <property type="entry name" value="METHYLTRANSFERASE"/>
    <property type="match status" value="1"/>
</dbReference>
<evidence type="ECO:0000256" key="5">
    <source>
        <dbReference type="HAMAP-Rule" id="MF_03190"/>
    </source>
</evidence>
<feature type="binding site" evidence="5">
    <location>
        <position position="185"/>
    </location>
    <ligand>
        <name>Mg(2+)</name>
        <dbReference type="ChEBI" id="CHEBI:18420"/>
    </ligand>
</feature>
<comment type="subcellular location">
    <subcellularLocation>
        <location evidence="5">Mitochondrion inner membrane</location>
        <topology evidence="5">Peripheral membrane protein</topology>
        <orientation evidence="5">Matrix side</orientation>
    </subcellularLocation>
</comment>
<comment type="function">
    <text evidence="5">O-methyltransferase required for two non-consecutive steps during ubiquinone biosynthesis. Catalyzes the 2 O-methylation of 3,4-dihydroxy-5-(all-trans-polyprenyl)benzoic acid into 4-hydroxy-3-methoxy-5-(all-trans-polyprenyl)benzoic acid. Also catalyzes the last step of ubiquinone biosynthesis by mediating methylation of 3-demethylubiquinone into ubiquinone. Also able to mediate the methylation of 3-demethylubiquinol into ubiquinol.</text>
</comment>
<keyword evidence="5" id="KW-0999">Mitochondrion inner membrane</keyword>
<accession>A0A182MYA5</accession>
<dbReference type="Gene3D" id="3.40.50.150">
    <property type="entry name" value="Vaccinia Virus protein VP39"/>
    <property type="match status" value="1"/>
</dbReference>
<reference evidence="6" key="2">
    <citation type="submission" date="2020-05" db="UniProtKB">
        <authorList>
            <consortium name="EnsemblMetazoa"/>
        </authorList>
    </citation>
    <scope>IDENTIFICATION</scope>
    <source>
        <strain evidence="6">WRAIR2</strain>
    </source>
</reference>
<feature type="binding site" evidence="5">
    <location>
        <position position="137"/>
    </location>
    <ligand>
        <name>S-adenosyl-L-methionine</name>
        <dbReference type="ChEBI" id="CHEBI:59789"/>
    </ligand>
</feature>
<comment type="pathway">
    <text evidence="5">Cofactor biosynthesis; ubiquinone biosynthesis.</text>
</comment>
<evidence type="ECO:0000256" key="1">
    <source>
        <dbReference type="ARBA" id="ARBA00022603"/>
    </source>
</evidence>
<dbReference type="EC" id="2.1.1.114" evidence="5"/>
<dbReference type="EC" id="2.1.1.-" evidence="5"/>
<comment type="subunit">
    <text evidence="5">Component of a multi-subunit COQ enzyme complex.</text>
</comment>
<keyword evidence="4 5" id="KW-0949">S-adenosyl-L-methionine</keyword>
<keyword evidence="3 5" id="KW-0831">Ubiquinone biosynthesis</keyword>
<keyword evidence="1 5" id="KW-0489">Methyltransferase</keyword>
<dbReference type="SUPFAM" id="SSF53335">
    <property type="entry name" value="S-adenosyl-L-methionine-dependent methyltransferases"/>
    <property type="match status" value="1"/>
</dbReference>
<gene>
    <name evidence="5" type="primary">coq3</name>
</gene>
<dbReference type="UniPathway" id="UPA00232"/>
<keyword evidence="5" id="KW-0460">Magnesium</keyword>
<evidence type="ECO:0000313" key="6">
    <source>
        <dbReference type="EnsemblMetazoa" id="ADIR000360-PA"/>
    </source>
</evidence>
<dbReference type="Pfam" id="PF13489">
    <property type="entry name" value="Methyltransf_23"/>
    <property type="match status" value="1"/>
</dbReference>
<comment type="catalytic activity">
    <reaction evidence="5">
        <text>a 3,4-dihydroxy-5-(all-trans-polyprenyl)benzoate + S-adenosyl-L-methionine = a 4-hydroxy-3-methoxy-5-(all-trans-polyprenyl)benzoate + S-adenosyl-L-homocysteine + H(+)</text>
        <dbReference type="Rhea" id="RHEA:44452"/>
        <dbReference type="Rhea" id="RHEA-COMP:10930"/>
        <dbReference type="Rhea" id="RHEA-COMP:10931"/>
        <dbReference type="ChEBI" id="CHEBI:15378"/>
        <dbReference type="ChEBI" id="CHEBI:57856"/>
        <dbReference type="ChEBI" id="CHEBI:59789"/>
        <dbReference type="ChEBI" id="CHEBI:64694"/>
        <dbReference type="ChEBI" id="CHEBI:84443"/>
        <dbReference type="EC" id="2.1.1.114"/>
    </reaction>
</comment>
<dbReference type="GO" id="GO:0061542">
    <property type="term" value="F:3-demethylubiquinol 3-O-methyltransferase activity"/>
    <property type="evidence" value="ECO:0007669"/>
    <property type="project" value="UniProtKB-UniRule"/>
</dbReference>
<protein>
    <recommendedName>
        <fullName evidence="5">Ubiquinone biosynthesis O-methyltransferase, mitochondrial</fullName>
    </recommendedName>
    <alternativeName>
        <fullName evidence="5">3-demethylubiquinol 3-O-methyltransferase</fullName>
        <ecNumber evidence="5">2.1.1.64</ecNumber>
    </alternativeName>
    <alternativeName>
        <fullName evidence="5">3-demethylubiquinone 3-O-methyltransferase</fullName>
        <ecNumber evidence="5">2.1.1.-</ecNumber>
    </alternativeName>
    <alternativeName>
        <fullName evidence="5">Polyprenyldihydroxybenzoate methyltransferase</fullName>
        <ecNumber evidence="5">2.1.1.114</ecNumber>
    </alternativeName>
</protein>
<feature type="binding site" evidence="5">
    <location>
        <position position="189"/>
    </location>
    <ligand>
        <name>Mg(2+)</name>
        <dbReference type="ChEBI" id="CHEBI:18420"/>
    </ligand>
</feature>
<feature type="binding site" evidence="5">
    <location>
        <position position="188"/>
    </location>
    <ligand>
        <name>Mg(2+)</name>
        <dbReference type="ChEBI" id="CHEBI:18420"/>
    </ligand>
</feature>
<dbReference type="InterPro" id="IPR010233">
    <property type="entry name" value="UbiG_MeTrfase"/>
</dbReference>
<dbReference type="GO" id="GO:0031314">
    <property type="term" value="C:extrinsic component of mitochondrial inner membrane"/>
    <property type="evidence" value="ECO:0007669"/>
    <property type="project" value="UniProtKB-UniRule"/>
</dbReference>
<feature type="binding site" evidence="5">
    <location>
        <position position="184"/>
    </location>
    <ligand>
        <name>S-adenosyl-L-methionine</name>
        <dbReference type="ChEBI" id="CHEBI:59789"/>
    </ligand>
</feature>
<feature type="binding site" evidence="5">
    <location>
        <position position="82"/>
    </location>
    <ligand>
        <name>S-adenosyl-L-methionine</name>
        <dbReference type="ChEBI" id="CHEBI:59789"/>
    </ligand>
</feature>
<comment type="catalytic activity">
    <reaction evidence="5">
        <text>a 3-demethylubiquinone + S-adenosyl-L-methionine = a ubiquinone + S-adenosyl-L-homocysteine</text>
        <dbReference type="Rhea" id="RHEA:81215"/>
        <dbReference type="Rhea" id="RHEA-COMP:9565"/>
        <dbReference type="Rhea" id="RHEA-COMP:19654"/>
        <dbReference type="ChEBI" id="CHEBI:16389"/>
        <dbReference type="ChEBI" id="CHEBI:57856"/>
        <dbReference type="ChEBI" id="CHEBI:59789"/>
        <dbReference type="ChEBI" id="CHEBI:231825"/>
    </reaction>
</comment>
<dbReference type="STRING" id="7168.A0A182MYA5"/>
<dbReference type="Proteomes" id="UP000075884">
    <property type="component" value="Unassembled WGS sequence"/>
</dbReference>
<evidence type="ECO:0000256" key="4">
    <source>
        <dbReference type="ARBA" id="ARBA00022691"/>
    </source>
</evidence>
<dbReference type="PANTHER" id="PTHR43464:SF19">
    <property type="entry name" value="UBIQUINONE BIOSYNTHESIS O-METHYLTRANSFERASE, MITOCHONDRIAL"/>
    <property type="match status" value="1"/>
</dbReference>
<evidence type="ECO:0000256" key="3">
    <source>
        <dbReference type="ARBA" id="ARBA00022688"/>
    </source>
</evidence>
<comment type="catalytic activity">
    <reaction evidence="5">
        <text>a 3-demethylubiquinol + S-adenosyl-L-methionine = a ubiquinol + S-adenosyl-L-homocysteine + H(+)</text>
        <dbReference type="Rhea" id="RHEA:44380"/>
        <dbReference type="Rhea" id="RHEA-COMP:9566"/>
        <dbReference type="Rhea" id="RHEA-COMP:10914"/>
        <dbReference type="ChEBI" id="CHEBI:15378"/>
        <dbReference type="ChEBI" id="CHEBI:17976"/>
        <dbReference type="ChEBI" id="CHEBI:57856"/>
        <dbReference type="ChEBI" id="CHEBI:59789"/>
        <dbReference type="ChEBI" id="CHEBI:84422"/>
        <dbReference type="EC" id="2.1.1.64"/>
    </reaction>
</comment>